<organism evidence="2 3">
    <name type="scientific">Parascaris equorum</name>
    <name type="common">Equine roundworm</name>
    <dbReference type="NCBI Taxonomy" id="6256"/>
    <lineage>
        <taxon>Eukaryota</taxon>
        <taxon>Metazoa</taxon>
        <taxon>Ecdysozoa</taxon>
        <taxon>Nematoda</taxon>
        <taxon>Chromadorea</taxon>
        <taxon>Rhabditida</taxon>
        <taxon>Spirurina</taxon>
        <taxon>Ascaridomorpha</taxon>
        <taxon>Ascaridoidea</taxon>
        <taxon>Ascarididae</taxon>
        <taxon>Parascaris</taxon>
    </lineage>
</organism>
<evidence type="ECO:0000313" key="2">
    <source>
        <dbReference type="Proteomes" id="UP000887564"/>
    </source>
</evidence>
<feature type="region of interest" description="Disordered" evidence="1">
    <location>
        <begin position="1"/>
        <end position="25"/>
    </location>
</feature>
<protein>
    <submittedName>
        <fullName evidence="3">Uncharacterized protein</fullName>
    </submittedName>
</protein>
<proteinExistence type="predicted"/>
<dbReference type="AlphaFoldDB" id="A0A914S951"/>
<reference evidence="3" key="1">
    <citation type="submission" date="2022-11" db="UniProtKB">
        <authorList>
            <consortium name="WormBaseParasite"/>
        </authorList>
    </citation>
    <scope>IDENTIFICATION</scope>
</reference>
<evidence type="ECO:0000313" key="3">
    <source>
        <dbReference type="WBParaSite" id="PEQ_0001069601-mRNA-1"/>
    </source>
</evidence>
<name>A0A914S951_PAREQ</name>
<dbReference type="Proteomes" id="UP000887564">
    <property type="component" value="Unplaced"/>
</dbReference>
<evidence type="ECO:0000256" key="1">
    <source>
        <dbReference type="SAM" id="MobiDB-lite"/>
    </source>
</evidence>
<sequence>MSSSMGRLDYESGAGGDPNPPKIHTVQLGYSGGVAQRPIDKGGFLCLGIRSMNSCLHQIVATFEPLNDWPNRWLKVLYPNG</sequence>
<keyword evidence="2" id="KW-1185">Reference proteome</keyword>
<dbReference type="WBParaSite" id="PEQ_0001069601-mRNA-1">
    <property type="protein sequence ID" value="PEQ_0001069601-mRNA-1"/>
    <property type="gene ID" value="PEQ_0001069601"/>
</dbReference>
<accession>A0A914S951</accession>